<accession>A0ABQ7ATJ3</accession>
<evidence type="ECO:0000259" key="1">
    <source>
        <dbReference type="Pfam" id="PF25122"/>
    </source>
</evidence>
<dbReference type="Pfam" id="PF25122">
    <property type="entry name" value="DUF7815"/>
    <property type="match status" value="1"/>
</dbReference>
<comment type="caution">
    <text evidence="2">The sequence shown here is derived from an EMBL/GenBank/DDBJ whole genome shotgun (WGS) entry which is preliminary data.</text>
</comment>
<gene>
    <name evidence="2" type="ORF">DY000_02060361</name>
</gene>
<reference evidence="2 3" key="1">
    <citation type="journal article" date="2020" name="BMC Genomics">
        <title>Intraspecific diversification of the crop wild relative Brassica cretica Lam. using demographic model selection.</title>
        <authorList>
            <person name="Kioukis A."/>
            <person name="Michalopoulou V.A."/>
            <person name="Briers L."/>
            <person name="Pirintsos S."/>
            <person name="Studholme D.J."/>
            <person name="Pavlidis P."/>
            <person name="Sarris P.F."/>
        </authorList>
    </citation>
    <scope>NUCLEOTIDE SEQUENCE [LARGE SCALE GENOMIC DNA]</scope>
    <source>
        <strain evidence="3">cv. PFS-1207/04</strain>
    </source>
</reference>
<keyword evidence="3" id="KW-1185">Reference proteome</keyword>
<dbReference type="InterPro" id="IPR056717">
    <property type="entry name" value="DUF7815"/>
</dbReference>
<sequence>MTFDIHFTTSGQSRRDGLGVHFNQLNYASAPYLCCQNCKGKLLRGIESSSFLGANSNGLAIVLLIQSSFYQLPSTNGFSVLLIQSSLPSLHPTNGFSALLI</sequence>
<evidence type="ECO:0000313" key="3">
    <source>
        <dbReference type="Proteomes" id="UP000266723"/>
    </source>
</evidence>
<dbReference type="EMBL" id="QGKV02001556">
    <property type="protein sequence ID" value="KAF3517401.1"/>
    <property type="molecule type" value="Genomic_DNA"/>
</dbReference>
<organism evidence="2 3">
    <name type="scientific">Brassica cretica</name>
    <name type="common">Mustard</name>
    <dbReference type="NCBI Taxonomy" id="69181"/>
    <lineage>
        <taxon>Eukaryota</taxon>
        <taxon>Viridiplantae</taxon>
        <taxon>Streptophyta</taxon>
        <taxon>Embryophyta</taxon>
        <taxon>Tracheophyta</taxon>
        <taxon>Spermatophyta</taxon>
        <taxon>Magnoliopsida</taxon>
        <taxon>eudicotyledons</taxon>
        <taxon>Gunneridae</taxon>
        <taxon>Pentapetalae</taxon>
        <taxon>rosids</taxon>
        <taxon>malvids</taxon>
        <taxon>Brassicales</taxon>
        <taxon>Brassicaceae</taxon>
        <taxon>Brassiceae</taxon>
        <taxon>Brassica</taxon>
    </lineage>
</organism>
<feature type="domain" description="DUF7815" evidence="1">
    <location>
        <begin position="31"/>
        <end position="48"/>
    </location>
</feature>
<dbReference type="Proteomes" id="UP000266723">
    <property type="component" value="Unassembled WGS sequence"/>
</dbReference>
<proteinExistence type="predicted"/>
<protein>
    <recommendedName>
        <fullName evidence="1">DUF7815 domain-containing protein</fullName>
    </recommendedName>
</protein>
<name>A0ABQ7ATJ3_BRACR</name>
<evidence type="ECO:0000313" key="2">
    <source>
        <dbReference type="EMBL" id="KAF3517401.1"/>
    </source>
</evidence>